<gene>
    <name evidence="1" type="ORF">ACFO3J_23555</name>
</gene>
<evidence type="ECO:0000313" key="1">
    <source>
        <dbReference type="EMBL" id="MFC4034431.1"/>
    </source>
</evidence>
<organism evidence="1 2">
    <name type="scientific">Streptomyces polygonati</name>
    <dbReference type="NCBI Taxonomy" id="1617087"/>
    <lineage>
        <taxon>Bacteria</taxon>
        <taxon>Bacillati</taxon>
        <taxon>Actinomycetota</taxon>
        <taxon>Actinomycetes</taxon>
        <taxon>Kitasatosporales</taxon>
        <taxon>Streptomycetaceae</taxon>
        <taxon>Streptomyces</taxon>
    </lineage>
</organism>
<dbReference type="SUPFAM" id="SSF51182">
    <property type="entry name" value="RmlC-like cupins"/>
    <property type="match status" value="1"/>
</dbReference>
<evidence type="ECO:0000313" key="2">
    <source>
        <dbReference type="Proteomes" id="UP001595765"/>
    </source>
</evidence>
<dbReference type="InterPro" id="IPR011051">
    <property type="entry name" value="RmlC_Cupin_sf"/>
</dbReference>
<name>A0ABV8HRU0_9ACTN</name>
<dbReference type="RefSeq" id="WP_386432531.1">
    <property type="nucleotide sequence ID" value="NZ_JBHSBB010000014.1"/>
</dbReference>
<keyword evidence="2" id="KW-1185">Reference proteome</keyword>
<proteinExistence type="predicted"/>
<comment type="caution">
    <text evidence="1">The sequence shown here is derived from an EMBL/GenBank/DDBJ whole genome shotgun (WGS) entry which is preliminary data.</text>
</comment>
<evidence type="ECO:0008006" key="3">
    <source>
        <dbReference type="Google" id="ProtNLM"/>
    </source>
</evidence>
<accession>A0ABV8HRU0</accession>
<dbReference type="EMBL" id="JBHSBB010000014">
    <property type="protein sequence ID" value="MFC4034431.1"/>
    <property type="molecule type" value="Genomic_DNA"/>
</dbReference>
<sequence>MDSTASIDFDTLHGMLRSGPARAAASGLAVAALRDIADGRRELPAIRHPLGFLCLPLVRDGLKGVCVHLFDGGSGPGPEPLVHAHSWALTSLVLHGRVTNLSVRVRDRPAAPTHRVFEVHSEPDGADEVRPTARLVHSEPLDLRRNGSGEVYTVQPGEFHATMVEGGRPAATLVLGRSLPGRTDLSLGPLHGGGHRSVRGACNRPETVSAVQTALRRINARDD</sequence>
<reference evidence="2" key="1">
    <citation type="journal article" date="2019" name="Int. J. Syst. Evol. Microbiol.">
        <title>The Global Catalogue of Microorganisms (GCM) 10K type strain sequencing project: providing services to taxonomists for standard genome sequencing and annotation.</title>
        <authorList>
            <consortium name="The Broad Institute Genomics Platform"/>
            <consortium name="The Broad Institute Genome Sequencing Center for Infectious Disease"/>
            <person name="Wu L."/>
            <person name="Ma J."/>
        </authorList>
    </citation>
    <scope>NUCLEOTIDE SEQUENCE [LARGE SCALE GENOMIC DNA]</scope>
    <source>
        <strain evidence="2">CGMCC 4.7237</strain>
    </source>
</reference>
<dbReference type="Proteomes" id="UP001595765">
    <property type="component" value="Unassembled WGS sequence"/>
</dbReference>
<protein>
    <recommendedName>
        <fullName evidence="3">Cysteine dioxygenase</fullName>
    </recommendedName>
</protein>